<comment type="similarity">
    <text evidence="2">Belongs to the OXR1 family.</text>
</comment>
<accession>A0A383W2W2</accession>
<dbReference type="GO" id="GO:0005739">
    <property type="term" value="C:mitochondrion"/>
    <property type="evidence" value="ECO:0007669"/>
    <property type="project" value="UniProtKB-SubCell"/>
</dbReference>
<dbReference type="PANTHER" id="PTHR23354:SF62">
    <property type="entry name" value="MUSTARD, ISOFORM V"/>
    <property type="match status" value="1"/>
</dbReference>
<comment type="subcellular location">
    <subcellularLocation>
        <location evidence="1">Mitochondrion</location>
    </subcellularLocation>
</comment>
<evidence type="ECO:0000256" key="4">
    <source>
        <dbReference type="ARBA" id="ARBA00040604"/>
    </source>
</evidence>
<dbReference type="PROSITE" id="PS51886">
    <property type="entry name" value="TLDC"/>
    <property type="match status" value="1"/>
</dbReference>
<dbReference type="AlphaFoldDB" id="A0A383W2W2"/>
<dbReference type="SMART" id="SM00584">
    <property type="entry name" value="TLDc"/>
    <property type="match status" value="1"/>
</dbReference>
<reference evidence="6 7" key="1">
    <citation type="submission" date="2016-10" db="EMBL/GenBank/DDBJ databases">
        <authorList>
            <person name="Cai Z."/>
        </authorList>
    </citation>
    <scope>NUCLEOTIDE SEQUENCE [LARGE SCALE GENOMIC DNA]</scope>
</reference>
<dbReference type="Proteomes" id="UP000256970">
    <property type="component" value="Unassembled WGS sequence"/>
</dbReference>
<keyword evidence="7" id="KW-1185">Reference proteome</keyword>
<evidence type="ECO:0000256" key="3">
    <source>
        <dbReference type="ARBA" id="ARBA00023128"/>
    </source>
</evidence>
<gene>
    <name evidence="6" type="ORF">BQ4739_LOCUS11156</name>
</gene>
<dbReference type="EMBL" id="FNXT01001022">
    <property type="protein sequence ID" value="SZX71006.1"/>
    <property type="molecule type" value="Genomic_DNA"/>
</dbReference>
<dbReference type="InterPro" id="IPR046509">
    <property type="entry name" value="DUF6687"/>
</dbReference>
<dbReference type="InterPro" id="IPR006571">
    <property type="entry name" value="TLDc_dom"/>
</dbReference>
<feature type="domain" description="TLDc" evidence="5">
    <location>
        <begin position="547"/>
        <end position="710"/>
    </location>
</feature>
<proteinExistence type="inferred from homology"/>
<sequence length="710" mass="77594">MSEDWSLFGPTAQYGLFSVAFLAGARLLYNLYNSPEPESFSFLPWADDLPEDDTVVVDCTHPNLPTLSHHRGANNPAGVRPADTSTGIVLNALQARSGWNRDAIVITHKRYVTTNHFDTDSFLSCWCYINRKAALEHEGVLRHMARIGDFREAFLSPDLITAHGAEDHVTFIREAYTALKLCCWINTLEARLFSAPYMGRDCAAKMAWFLPRFERVLRDPENAWGDWQQEYTRVVSGFDLLAGADCMVETPPGLGLAVLSAPEPLHYYSLFSHTIGYDVVLMMYDDNRYEVEEKYTQFVQLVSRPTWPRLDLAPLAAVLNKFEAQFAAASAIGEEEDAGTTQLELQWAANSLTDTGPILRLQRRGEHLTKAQRYGHPFERPIYSSAIPPRKMQAIVQSFLGFGLQGLKPEPGGWSWADLQDINQQIHWQDWASCLLEQVSRGDLEQAAAAANTPAAGRRRSLPAAYSISGNAGKQPGASAAGVAAAPAAAAAAAGVAQVPAGGDLQQQHDAADPTFARGFTSPVNLQRPGLPLPASASPPTLSQPSVVAQPAALAALAASLPPLHQGNPWLLIYSTARDGISLATMMRKAEKVAPSLLLVRDGGGAVFGAYVTDAWRYAPRFYGTGESYVFQLEPQRLMWGWVNTPTLRNDFFQYVSHEGIGVGGAGHWAISLDEELLRGSSGPCDTFASPCLASGEEFEILAVELWHVH</sequence>
<dbReference type="PANTHER" id="PTHR23354">
    <property type="entry name" value="NUCLEOLAR PROTEIN 7/ESTROGEN RECEPTOR COACTIVATOR-RELATED"/>
    <property type="match status" value="1"/>
</dbReference>
<keyword evidence="3" id="KW-0496">Mitochondrion</keyword>
<name>A0A383W2W2_TETOB</name>
<evidence type="ECO:0000256" key="1">
    <source>
        <dbReference type="ARBA" id="ARBA00004173"/>
    </source>
</evidence>
<dbReference type="Pfam" id="PF07534">
    <property type="entry name" value="TLD"/>
    <property type="match status" value="1"/>
</dbReference>
<protein>
    <recommendedName>
        <fullName evidence="4">Oxidation resistance protein 1</fullName>
    </recommendedName>
</protein>
<evidence type="ECO:0000313" key="6">
    <source>
        <dbReference type="EMBL" id="SZX71006.1"/>
    </source>
</evidence>
<evidence type="ECO:0000259" key="5">
    <source>
        <dbReference type="PROSITE" id="PS51886"/>
    </source>
</evidence>
<evidence type="ECO:0000313" key="7">
    <source>
        <dbReference type="Proteomes" id="UP000256970"/>
    </source>
</evidence>
<organism evidence="6 7">
    <name type="scientific">Tetradesmus obliquus</name>
    <name type="common">Green alga</name>
    <name type="synonym">Acutodesmus obliquus</name>
    <dbReference type="NCBI Taxonomy" id="3088"/>
    <lineage>
        <taxon>Eukaryota</taxon>
        <taxon>Viridiplantae</taxon>
        <taxon>Chlorophyta</taxon>
        <taxon>core chlorophytes</taxon>
        <taxon>Chlorophyceae</taxon>
        <taxon>CS clade</taxon>
        <taxon>Sphaeropleales</taxon>
        <taxon>Scenedesmaceae</taxon>
        <taxon>Tetradesmus</taxon>
    </lineage>
</organism>
<evidence type="ECO:0000256" key="2">
    <source>
        <dbReference type="ARBA" id="ARBA00009540"/>
    </source>
</evidence>
<dbReference type="Pfam" id="PF20392">
    <property type="entry name" value="DUF6687"/>
    <property type="match status" value="1"/>
</dbReference>